<feature type="signal peptide" evidence="1">
    <location>
        <begin position="1"/>
        <end position="23"/>
    </location>
</feature>
<evidence type="ECO:0000313" key="2">
    <source>
        <dbReference type="EMBL" id="MBK0404055.1"/>
    </source>
</evidence>
<protein>
    <submittedName>
        <fullName evidence="2">Uncharacterized protein</fullName>
    </submittedName>
</protein>
<organism evidence="2 3">
    <name type="scientific">Adhaeribacter terrigena</name>
    <dbReference type="NCBI Taxonomy" id="2793070"/>
    <lineage>
        <taxon>Bacteria</taxon>
        <taxon>Pseudomonadati</taxon>
        <taxon>Bacteroidota</taxon>
        <taxon>Cytophagia</taxon>
        <taxon>Cytophagales</taxon>
        <taxon>Hymenobacteraceae</taxon>
        <taxon>Adhaeribacter</taxon>
    </lineage>
</organism>
<dbReference type="EMBL" id="JAEHFX010000007">
    <property type="protein sequence ID" value="MBK0404055.1"/>
    <property type="molecule type" value="Genomic_DNA"/>
</dbReference>
<feature type="chain" id="PRO_5045873812" evidence="1">
    <location>
        <begin position="24"/>
        <end position="189"/>
    </location>
</feature>
<gene>
    <name evidence="2" type="ORF">I5M27_13755</name>
</gene>
<sequence>MKRILTLVFSFTFMLATFENATAQMSPGLFAKKKPLPSTRGKASVKELGKEIHTAMQTGDTERLMIFMPSEAELKEVKKNKLTPEPTKELVETVNVGQLENSFKQDLANVQNQLAADSIMPELATFSTATGHRPKIPNVIPVTITLLDKQQRPVAFTFEALKIDKRFFLFRNLQVKREMQAVNMEPARP</sequence>
<reference evidence="2 3" key="1">
    <citation type="submission" date="2020-12" db="EMBL/GenBank/DDBJ databases">
        <title>Bacterial novel species Adhaeribacter sp. BT258 isolated from soil.</title>
        <authorList>
            <person name="Jung H.-Y."/>
        </authorList>
    </citation>
    <scope>NUCLEOTIDE SEQUENCE [LARGE SCALE GENOMIC DNA]</scope>
    <source>
        <strain evidence="2 3">BT258</strain>
    </source>
</reference>
<evidence type="ECO:0000313" key="3">
    <source>
        <dbReference type="Proteomes" id="UP000644147"/>
    </source>
</evidence>
<proteinExistence type="predicted"/>
<name>A0ABS1C3X2_9BACT</name>
<keyword evidence="1" id="KW-0732">Signal</keyword>
<dbReference type="RefSeq" id="WP_200506893.1">
    <property type="nucleotide sequence ID" value="NZ_JAEHFX010000007.1"/>
</dbReference>
<keyword evidence="3" id="KW-1185">Reference proteome</keyword>
<dbReference type="Proteomes" id="UP000644147">
    <property type="component" value="Unassembled WGS sequence"/>
</dbReference>
<comment type="caution">
    <text evidence="2">The sequence shown here is derived from an EMBL/GenBank/DDBJ whole genome shotgun (WGS) entry which is preliminary data.</text>
</comment>
<accession>A0ABS1C3X2</accession>
<evidence type="ECO:0000256" key="1">
    <source>
        <dbReference type="SAM" id="SignalP"/>
    </source>
</evidence>